<dbReference type="Gene3D" id="3.20.20.60">
    <property type="entry name" value="Phosphoenolpyruvate-binding domains"/>
    <property type="match status" value="1"/>
</dbReference>
<dbReference type="GO" id="GO:0003864">
    <property type="term" value="F:3-methyl-2-oxobutanoate hydroxymethyltransferase activity"/>
    <property type="evidence" value="ECO:0007669"/>
    <property type="project" value="UniProtKB-EC"/>
</dbReference>
<comment type="pathway">
    <text evidence="1">Cofactor biosynthesis; (R)-pantothenate biosynthesis; (R)-pantoate from 3-methyl-2-oxobutanoate: step 1/2.</text>
</comment>
<dbReference type="FunFam" id="3.20.20.60:FF:000003">
    <property type="entry name" value="3-methyl-2-oxobutanoate hydroxymethyltransferase"/>
    <property type="match status" value="1"/>
</dbReference>
<evidence type="ECO:0000256" key="2">
    <source>
        <dbReference type="ARBA" id="ARBA00008676"/>
    </source>
</evidence>
<organism evidence="6">
    <name type="scientific">freshwater metagenome</name>
    <dbReference type="NCBI Taxonomy" id="449393"/>
    <lineage>
        <taxon>unclassified sequences</taxon>
        <taxon>metagenomes</taxon>
        <taxon>ecological metagenomes</taxon>
    </lineage>
</organism>
<reference evidence="6" key="1">
    <citation type="submission" date="2020-05" db="EMBL/GenBank/DDBJ databases">
        <authorList>
            <person name="Chiriac C."/>
            <person name="Salcher M."/>
            <person name="Ghai R."/>
            <person name="Kavagutti S V."/>
        </authorList>
    </citation>
    <scope>NUCLEOTIDE SEQUENCE</scope>
</reference>
<dbReference type="InterPro" id="IPR003700">
    <property type="entry name" value="Pantoate_hydroxy_MeTrfase"/>
</dbReference>
<dbReference type="SUPFAM" id="SSF51621">
    <property type="entry name" value="Phosphoenolpyruvate/pyruvate domain"/>
    <property type="match status" value="1"/>
</dbReference>
<dbReference type="InterPro" id="IPR040442">
    <property type="entry name" value="Pyrv_kinase-like_dom_sf"/>
</dbReference>
<name>A0A6J6X7I0_9ZZZZ</name>
<dbReference type="GO" id="GO:0005737">
    <property type="term" value="C:cytoplasm"/>
    <property type="evidence" value="ECO:0007669"/>
    <property type="project" value="TreeGrafter"/>
</dbReference>
<evidence type="ECO:0000313" key="7">
    <source>
        <dbReference type="EMBL" id="CAB5132630.1"/>
    </source>
</evidence>
<dbReference type="CDD" id="cd06557">
    <property type="entry name" value="KPHMT-like"/>
    <property type="match status" value="1"/>
</dbReference>
<evidence type="ECO:0000256" key="4">
    <source>
        <dbReference type="ARBA" id="ARBA00022679"/>
    </source>
</evidence>
<dbReference type="PANTHER" id="PTHR20881">
    <property type="entry name" value="3-METHYL-2-OXOBUTANOATE HYDROXYMETHYLTRANSFERASE"/>
    <property type="match status" value="1"/>
</dbReference>
<evidence type="ECO:0000313" key="6">
    <source>
        <dbReference type="EMBL" id="CAB4790007.1"/>
    </source>
</evidence>
<evidence type="ECO:0000313" key="5">
    <source>
        <dbReference type="EMBL" id="CAB4555373.1"/>
    </source>
</evidence>
<dbReference type="EMBL" id="CAFBRX010000185">
    <property type="protein sequence ID" value="CAB5132630.1"/>
    <property type="molecule type" value="Genomic_DNA"/>
</dbReference>
<evidence type="ECO:0000256" key="1">
    <source>
        <dbReference type="ARBA" id="ARBA00005033"/>
    </source>
</evidence>
<dbReference type="HAMAP" id="MF_00156">
    <property type="entry name" value="PanB"/>
    <property type="match status" value="1"/>
</dbReference>
<gene>
    <name evidence="5" type="ORF">UFOPK1421_01558</name>
    <name evidence="6" type="ORF">UFOPK2921_01395</name>
    <name evidence="7" type="ORF">UFOPK4422_01436</name>
</gene>
<dbReference type="PANTHER" id="PTHR20881:SF0">
    <property type="entry name" value="3-METHYL-2-OXOBUTANOATE HYDROXYMETHYLTRANSFERASE"/>
    <property type="match status" value="1"/>
</dbReference>
<evidence type="ECO:0000256" key="3">
    <source>
        <dbReference type="ARBA" id="ARBA00012618"/>
    </source>
</evidence>
<dbReference type="EC" id="2.1.2.11" evidence="3"/>
<protein>
    <recommendedName>
        <fullName evidence="3">3-methyl-2-oxobutanoate hydroxymethyltransferase</fullName>
        <ecNumber evidence="3">2.1.2.11</ecNumber>
    </recommendedName>
</protein>
<dbReference type="GO" id="GO:0000287">
    <property type="term" value="F:magnesium ion binding"/>
    <property type="evidence" value="ECO:0007669"/>
    <property type="project" value="TreeGrafter"/>
</dbReference>
<keyword evidence="4" id="KW-0808">Transferase</keyword>
<dbReference type="EMBL" id="CAEZZV010000234">
    <property type="protein sequence ID" value="CAB4790007.1"/>
    <property type="molecule type" value="Genomic_DNA"/>
</dbReference>
<accession>A0A6J6X7I0</accession>
<dbReference type="Pfam" id="PF02548">
    <property type="entry name" value="Pantoate_transf"/>
    <property type="match status" value="1"/>
</dbReference>
<dbReference type="NCBIfam" id="NF001452">
    <property type="entry name" value="PRK00311.1"/>
    <property type="match status" value="1"/>
</dbReference>
<dbReference type="NCBIfam" id="TIGR00222">
    <property type="entry name" value="panB"/>
    <property type="match status" value="1"/>
</dbReference>
<dbReference type="EMBL" id="CAEZSL010000240">
    <property type="protein sequence ID" value="CAB4555373.1"/>
    <property type="molecule type" value="Genomic_DNA"/>
</dbReference>
<sequence>MSTTNDDRRKVTVPDLGSWKTQGRRMTMITAYDFTFARLVDLAGIDMILVGDSVGMVVQGTDNTLAVDLQEMVYHVRCVARANTKALVVGDLPFGSYQVSPEQAVQSSIELMKNGAQCVKLEGGVHMAETIAAITRVDIPVIGHIGLTPQSFHRMGGFRIQGRSEGMEAGGRERILEDAHAVEQAGACAVVLEGMPMELAKEITEKVSIPTIGIGAGVHCDGQVLVLHDVLGICDSKYRFAKHYTDIRTPTIEATRSFIRDVQSGIFPDDEHSFH</sequence>
<dbReference type="PIRSF" id="PIRSF000388">
    <property type="entry name" value="Pantoate_hydroxy_MeTrfase"/>
    <property type="match status" value="1"/>
</dbReference>
<dbReference type="AlphaFoldDB" id="A0A6J6X7I0"/>
<dbReference type="GO" id="GO:0015940">
    <property type="term" value="P:pantothenate biosynthetic process"/>
    <property type="evidence" value="ECO:0007669"/>
    <property type="project" value="InterPro"/>
</dbReference>
<dbReference type="InterPro" id="IPR015813">
    <property type="entry name" value="Pyrv/PenolPyrv_kinase-like_dom"/>
</dbReference>
<comment type="similarity">
    <text evidence="2">Belongs to the PanB family.</text>
</comment>
<proteinExistence type="inferred from homology"/>